<gene>
    <name evidence="3" type="ORF">BEMITA_LOCUS10430</name>
</gene>
<evidence type="ECO:0000259" key="2">
    <source>
        <dbReference type="PROSITE" id="PS50076"/>
    </source>
</evidence>
<sequence length="2223" mass="252642">MGGNMILPLPENNDLVCYFVVKHSWKGKYKRIFSVGTQGITTYNPNSLEVTNRWPYSDIISIKALPQGHEFAIHMKKEKDGKKDSMRFSTEYRSQLLSDALKYRHLFDEKPQEILKYEAFKHHWSGTKLPIVLEVTPYSLDQLDTATNQLLASYCFYDIECIRDVSDVPTGFVVVCKYGRMHFFSCHKKEDIKKKMQEAALYYLNDRIDFSANSILDQEVVAQRFGQFSGDEHITSMAEFTVSKVQNNRHSESQRRLLCLSETCILERDVQTYSIVTLRPLSDIFALIRDPSNPQLFTIEYINGSKRSYNAPNRDSLLASLMDSVRASGNRDVHIKMNFTDRGKRLSPFSYPVDEEVETSQLKFLHQPPSKKSFNEIIERFNCNIPYSGLLYSVTQDGLFTENKDKLIILALQSVLIKEGDQTEISNSELEAQFQALRRLVASKIGFSAFTTLNGFREGIGVKVVRALKRENEAITHAAVDMICALMHPMHDDCDLRQEQLNKSSLLSTQKFLEQLLDMWMHHVNCGTGALVVSVMLDFLTFALCIPYSETTEGKHFDALLEMVAERGRSLFKHFQHPSLTVIKGAGLVMRALIEEGEASVATRMQELALSEGALPCHLLTALYSSDSDSRLLAHRQLSRHLVGLWVTDNPKAMELLRRIMPSGLLGYLESDESVPIGGNEDALFVRDNLKLAQDHAAQNRRNPHIIAIEKRVRLVEKQIELALLHWGVSRGFERKEDKLKDKPIALRKRRERVKSVANWNLFYYKFAQDHSLPNLIWNHKTREELKESLENEIRLFKSDCEIARHTLMAWNHHEFEVPYRCLQGEVCIDGYYLRILLEKNDAPETLFKQSQAFFNNLYHKFLLNSKTEMRSMCLQAMAIVYGRFYEQIGFFSDTSHIINMLDKTFDRTERDRLLFFIDKLILNRDNIKSILDANGVKILVDLLTLAHLHTSRAVMPTQTNVIEAGQDMLNKDNEKEWHYGTLKESKGPITFQELQELWVNGTINPKTKFWAQGMDGWASIHHIPQLKWCLLAKGQSVMNESELASLVLSILIKIVQYFPGRNEDGAVIWPIPRVKRLLSAPQCLPHIVQLLLTFDPVLVEKVASLLCEVAVDNSHTSKLYLTGVFFFILMYTGSNVLPIAKFLQLTHTKQAFRALDEAPSSELMQRSVLGPLLPEAMVYYLENHGAAKFAQIFLGEFDTPEAIWNAEMRRLLIEKIALHIADFSPRLKGNNRAMYHYCGIPAVRYPQLDNELFCNIFYLRHLCDSLRFPDWPIKHPVQLLKDVLEAWKAEVEKKPPEMSVDDAYEALGLKRGEHHPEPTIRKAYYKLAQLYHPDKNPGGREKFVLANKAYDFLCSRNSWLDNGPNPNNIVLILQTQSILFGRYSSELQPYKYAGYKQLIKTIRLETADVQLFSKSTMILTAASELAYHTVNCSALNAEELNREHGFNDLLDAFSRCASVLSQSSKPNDMAVNVCLHCTRCFSVAAQFTACRESFIKMPQLISDLVRVLTFKNLPKLCSEVVDCIGSFAGDARLQSQLLKTKILWHLISFLFNYDFTLEECGVERSEEANNQEVWNKLAKTSVKALARLGGYLSGQLASPENPQVQGVLSCLLTPFLAQKFRDDEPEELLKLLTSNSETPYLVWNNTTRAELNDFLEQRMSIRGEETLQKVELGYSSHANELIIGNIFIRVYNNRPTFVIQDPKKFILDLLTYIKANIPKSHQPADTQQLTNVCMALHALNNIILNNPGLEIQCIGHFDLLFSLLYMDNYRLLQDSALTVISTLTRNHECVNDISGSDILVYLLLALYSLPDQYSTSVEIMYALATNSNIVKTFLSKGGYLYLLNILCNSNDVNIRIKVAELFGRLCSDKLSGPRIRLTLGQFLPAAICDAMRDAPPSCIQLLESNQENPELVWDANSRKHVFGTVSQLAKQHYTKQRMNPMGAHKIPDPGPLLKDAVNSNEIVVGGVYLRLFNANPGWNLRKPKEFLTELLDNCLSLMTKDEVNFEMLNVMTTAVVNLLQAQPNLADQVPALGHIPRICLHLNSTKSVSVPKSVIRILHQLALSEVCVWTLSQTDCLGPMKKAMSSYSELINISCETLSRIFSAKKDTLVKQALDVQLIPFLLELLGGRLDGCDNAAQTKALIVKALKTMMLSLAHGNTVISLLDRSPVWASYRDQNHDLFITNAPSNNYLTSGVPTTAGYLTQGDSQQLPTMPPPLDREDR</sequence>
<dbReference type="Gene3D" id="1.10.287.110">
    <property type="entry name" value="DnaJ domain"/>
    <property type="match status" value="1"/>
</dbReference>
<dbReference type="PANTHER" id="PTHR36983">
    <property type="entry name" value="DNAJ HOMOLOG SUBFAMILY C MEMBER 13"/>
    <property type="match status" value="1"/>
</dbReference>
<dbReference type="SMART" id="SM00271">
    <property type="entry name" value="DnaJ"/>
    <property type="match status" value="1"/>
</dbReference>
<organism evidence="3 4">
    <name type="scientific">Bemisia tabaci</name>
    <name type="common">Sweetpotato whitefly</name>
    <name type="synonym">Aleurodes tabaci</name>
    <dbReference type="NCBI Taxonomy" id="7038"/>
    <lineage>
        <taxon>Eukaryota</taxon>
        <taxon>Metazoa</taxon>
        <taxon>Ecdysozoa</taxon>
        <taxon>Arthropoda</taxon>
        <taxon>Hexapoda</taxon>
        <taxon>Insecta</taxon>
        <taxon>Pterygota</taxon>
        <taxon>Neoptera</taxon>
        <taxon>Paraneoptera</taxon>
        <taxon>Hemiptera</taxon>
        <taxon>Sternorrhyncha</taxon>
        <taxon>Aleyrodoidea</taxon>
        <taxon>Aleyrodidae</taxon>
        <taxon>Aleyrodinae</taxon>
        <taxon>Bemisia</taxon>
    </lineage>
</organism>
<dbReference type="PROSITE" id="PS50076">
    <property type="entry name" value="DNAJ_2"/>
    <property type="match status" value="1"/>
</dbReference>
<evidence type="ECO:0000313" key="3">
    <source>
        <dbReference type="EMBL" id="CAH0774017.1"/>
    </source>
</evidence>
<dbReference type="InterPro" id="IPR011989">
    <property type="entry name" value="ARM-like"/>
</dbReference>
<dbReference type="CDD" id="cd06257">
    <property type="entry name" value="DnaJ"/>
    <property type="match status" value="1"/>
</dbReference>
<keyword evidence="4" id="KW-1185">Reference proteome</keyword>
<dbReference type="SUPFAM" id="SSF46565">
    <property type="entry name" value="Chaperone J-domain"/>
    <property type="match status" value="1"/>
</dbReference>
<dbReference type="GO" id="GO:0006898">
    <property type="term" value="P:receptor-mediated endocytosis"/>
    <property type="evidence" value="ECO:0007669"/>
    <property type="project" value="TreeGrafter"/>
</dbReference>
<dbReference type="InterPro" id="IPR001623">
    <property type="entry name" value="DnaJ_domain"/>
</dbReference>
<proteinExistence type="predicted"/>
<dbReference type="InterPro" id="IPR025640">
    <property type="entry name" value="GYF_2"/>
</dbReference>
<dbReference type="GO" id="GO:2000641">
    <property type="term" value="P:regulation of early endosome to late endosome transport"/>
    <property type="evidence" value="ECO:0007669"/>
    <property type="project" value="InterPro"/>
</dbReference>
<dbReference type="FunFam" id="1.10.287.110:FF:000007">
    <property type="entry name" value="DnaJ (Hsp40) homolog, subfamily C, member 13"/>
    <property type="match status" value="1"/>
</dbReference>
<feature type="region of interest" description="Disordered" evidence="1">
    <location>
        <begin position="2202"/>
        <end position="2223"/>
    </location>
</feature>
<dbReference type="PANTHER" id="PTHR36983:SF2">
    <property type="entry name" value="DNAJ HOMOLOG SUBFAMILY C MEMBER 13"/>
    <property type="match status" value="1"/>
</dbReference>
<dbReference type="GO" id="GO:0007032">
    <property type="term" value="P:endosome organization"/>
    <property type="evidence" value="ECO:0007669"/>
    <property type="project" value="InterPro"/>
</dbReference>
<dbReference type="InterPro" id="IPR045802">
    <property type="entry name" value="GRV2/DNAJC13_N"/>
</dbReference>
<dbReference type="InterPro" id="IPR036869">
    <property type="entry name" value="J_dom_sf"/>
</dbReference>
<accession>A0A9P0CGL1</accession>
<dbReference type="Gene3D" id="1.25.10.10">
    <property type="entry name" value="Leucine-rich Repeat Variant"/>
    <property type="match status" value="1"/>
</dbReference>
<dbReference type="InterPro" id="IPR016024">
    <property type="entry name" value="ARM-type_fold"/>
</dbReference>
<evidence type="ECO:0000256" key="1">
    <source>
        <dbReference type="SAM" id="MobiDB-lite"/>
    </source>
</evidence>
<dbReference type="GO" id="GO:0010008">
    <property type="term" value="C:endosome membrane"/>
    <property type="evidence" value="ECO:0007669"/>
    <property type="project" value="TreeGrafter"/>
</dbReference>
<dbReference type="SUPFAM" id="SSF48371">
    <property type="entry name" value="ARM repeat"/>
    <property type="match status" value="2"/>
</dbReference>
<feature type="domain" description="J" evidence="2">
    <location>
        <begin position="1303"/>
        <end position="1359"/>
    </location>
</feature>
<dbReference type="EMBL" id="OU963867">
    <property type="protein sequence ID" value="CAH0774017.1"/>
    <property type="molecule type" value="Genomic_DNA"/>
</dbReference>
<dbReference type="InterPro" id="IPR044978">
    <property type="entry name" value="GRV2/DNAJC13"/>
</dbReference>
<dbReference type="Proteomes" id="UP001152759">
    <property type="component" value="Chromosome 6"/>
</dbReference>
<reference evidence="3" key="1">
    <citation type="submission" date="2021-12" db="EMBL/GenBank/DDBJ databases">
        <authorList>
            <person name="King R."/>
        </authorList>
    </citation>
    <scope>NUCLEOTIDE SEQUENCE</scope>
</reference>
<dbReference type="Pfam" id="PF14237">
    <property type="entry name" value="GYF_2"/>
    <property type="match status" value="1"/>
</dbReference>
<name>A0A9P0CGL1_BEMTA</name>
<evidence type="ECO:0000313" key="4">
    <source>
        <dbReference type="Proteomes" id="UP001152759"/>
    </source>
</evidence>
<dbReference type="Pfam" id="PF19432">
    <property type="entry name" value="RME-8_N"/>
    <property type="match status" value="1"/>
</dbReference>
<feature type="compositionally biased region" description="Polar residues" evidence="1">
    <location>
        <begin position="2202"/>
        <end position="2212"/>
    </location>
</feature>
<dbReference type="Pfam" id="PF00226">
    <property type="entry name" value="DnaJ"/>
    <property type="match status" value="1"/>
</dbReference>
<dbReference type="CDD" id="cd00934">
    <property type="entry name" value="PTB"/>
    <property type="match status" value="1"/>
</dbReference>
<protein>
    <recommendedName>
        <fullName evidence="2">J domain-containing protein</fullName>
    </recommendedName>
</protein>